<dbReference type="GO" id="GO:0016651">
    <property type="term" value="F:oxidoreductase activity, acting on NAD(P)H"/>
    <property type="evidence" value="ECO:0007669"/>
    <property type="project" value="InterPro"/>
</dbReference>
<evidence type="ECO:0000313" key="3">
    <source>
        <dbReference type="Proteomes" id="UP000279236"/>
    </source>
</evidence>
<evidence type="ECO:0000259" key="1">
    <source>
        <dbReference type="SMART" id="SM00829"/>
    </source>
</evidence>
<dbReference type="GeneID" id="39587947"/>
<dbReference type="Pfam" id="PF08240">
    <property type="entry name" value="ADH_N"/>
    <property type="match status" value="1"/>
</dbReference>
<dbReference type="InterPro" id="IPR036291">
    <property type="entry name" value="NAD(P)-bd_dom_sf"/>
</dbReference>
<proteinExistence type="predicted"/>
<reference evidence="2 3" key="1">
    <citation type="submission" date="2018-11" db="EMBL/GenBank/DDBJ databases">
        <title>Genome sequence of Apiotrichum porosum DSM 27194.</title>
        <authorList>
            <person name="Aliyu H."/>
            <person name="Gorte O."/>
            <person name="Ochsenreither K."/>
        </authorList>
    </citation>
    <scope>NUCLEOTIDE SEQUENCE [LARGE SCALE GENOMIC DNA]</scope>
    <source>
        <strain evidence="2 3">DSM 27194</strain>
    </source>
</reference>
<sequence length="387" mass="41249">MSTVKALILDPTTSEVTLRNIPKPTPATGEVLIRVRAIALNPVDGLFIAHPIATSDRVIGLDFAGVVEGAASDLETSTDKRTQTGARVAGFLQGACSGNFRPGAFAEYITAPYDLIWSVPDDMPLENASAVSMCGLTAAQGVFYRMGLPAPFADTASATSSQQAEPINVLVYGSSSSLGQYAAQMVNMAEKTSGRKIRLIGAASRAKHAFLSAAPFNYDVLVDYRDADWPEQVRKATEGAGVQYAVDSIAEGNTPALVESTLSEDGKFVTFVPHSPDDYDASKLRIQPVYGAVWEGLGEMVTFRPGMVFPADLKARAFAASFFDYLGSGGVKVVPNPIRLMPGGLENVVADGLALVSHAKVSQRKVQDRTEEYMRPISGEKIVYTIA</sequence>
<feature type="domain" description="Enoyl reductase (ER)" evidence="1">
    <location>
        <begin position="12"/>
        <end position="335"/>
    </location>
</feature>
<dbReference type="InterPro" id="IPR020843">
    <property type="entry name" value="ER"/>
</dbReference>
<dbReference type="SMART" id="SM00829">
    <property type="entry name" value="PKS_ER"/>
    <property type="match status" value="1"/>
</dbReference>
<dbReference type="InterPro" id="IPR011032">
    <property type="entry name" value="GroES-like_sf"/>
</dbReference>
<dbReference type="RefSeq" id="XP_028472580.1">
    <property type="nucleotide sequence ID" value="XM_028619084.1"/>
</dbReference>
<dbReference type="InterPro" id="IPR013154">
    <property type="entry name" value="ADH-like_N"/>
</dbReference>
<dbReference type="Gene3D" id="3.90.180.10">
    <property type="entry name" value="Medium-chain alcohol dehydrogenases, catalytic domain"/>
    <property type="match status" value="1"/>
</dbReference>
<dbReference type="SUPFAM" id="SSF51735">
    <property type="entry name" value="NAD(P)-binding Rossmann-fold domains"/>
    <property type="match status" value="1"/>
</dbReference>
<dbReference type="OrthoDB" id="10257049at2759"/>
<organism evidence="2 3">
    <name type="scientific">Apiotrichum porosum</name>
    <dbReference type="NCBI Taxonomy" id="105984"/>
    <lineage>
        <taxon>Eukaryota</taxon>
        <taxon>Fungi</taxon>
        <taxon>Dikarya</taxon>
        <taxon>Basidiomycota</taxon>
        <taxon>Agaricomycotina</taxon>
        <taxon>Tremellomycetes</taxon>
        <taxon>Trichosporonales</taxon>
        <taxon>Trichosporonaceae</taxon>
        <taxon>Apiotrichum</taxon>
    </lineage>
</organism>
<dbReference type="InterPro" id="IPR047122">
    <property type="entry name" value="Trans-enoyl_RdTase-like"/>
</dbReference>
<dbReference type="Proteomes" id="UP000279236">
    <property type="component" value="Unassembled WGS sequence"/>
</dbReference>
<comment type="caution">
    <text evidence="2">The sequence shown here is derived from an EMBL/GenBank/DDBJ whole genome shotgun (WGS) entry which is preliminary data.</text>
</comment>
<dbReference type="AlphaFoldDB" id="A0A427XFA8"/>
<dbReference type="STRING" id="105984.A0A427XFA8"/>
<dbReference type="PANTHER" id="PTHR45348:SF7">
    <property type="entry name" value="ZINC BINDING OXIDOREDUCTASE, PUTATIVE-RELATED"/>
    <property type="match status" value="1"/>
</dbReference>
<dbReference type="CDD" id="cd08249">
    <property type="entry name" value="enoyl_reductase_like"/>
    <property type="match status" value="1"/>
</dbReference>
<keyword evidence="3" id="KW-1185">Reference proteome</keyword>
<gene>
    <name evidence="2" type="ORF">EHS24_003404</name>
</gene>
<evidence type="ECO:0000313" key="2">
    <source>
        <dbReference type="EMBL" id="RSH77433.1"/>
    </source>
</evidence>
<dbReference type="PANTHER" id="PTHR45348">
    <property type="entry name" value="HYPOTHETICAL OXIDOREDUCTASE (EUROFUNG)"/>
    <property type="match status" value="1"/>
</dbReference>
<dbReference type="Gene3D" id="3.40.50.720">
    <property type="entry name" value="NAD(P)-binding Rossmann-like Domain"/>
    <property type="match status" value="1"/>
</dbReference>
<dbReference type="EMBL" id="RSCE01000016">
    <property type="protein sequence ID" value="RSH77433.1"/>
    <property type="molecule type" value="Genomic_DNA"/>
</dbReference>
<accession>A0A427XFA8</accession>
<protein>
    <recommendedName>
        <fullName evidence="1">Enoyl reductase (ER) domain-containing protein</fullName>
    </recommendedName>
</protein>
<dbReference type="SUPFAM" id="SSF50129">
    <property type="entry name" value="GroES-like"/>
    <property type="match status" value="1"/>
</dbReference>
<name>A0A427XFA8_9TREE</name>